<keyword evidence="1" id="KW-1133">Transmembrane helix</keyword>
<evidence type="ECO:0000313" key="3">
    <source>
        <dbReference type="EMBL" id="RRD50943.1"/>
    </source>
</evidence>
<feature type="domain" description="Phage shock protein PspC N-terminal" evidence="2">
    <location>
        <begin position="19"/>
        <end position="67"/>
    </location>
</feature>
<feature type="transmembrane region" description="Helical" evidence="1">
    <location>
        <begin position="201"/>
        <end position="221"/>
    </location>
</feature>
<dbReference type="EMBL" id="RQYT01000003">
    <property type="protein sequence ID" value="RRD50943.1"/>
    <property type="molecule type" value="Genomic_DNA"/>
</dbReference>
<dbReference type="AlphaFoldDB" id="A0A3P1X2H2"/>
<evidence type="ECO:0000313" key="4">
    <source>
        <dbReference type="Proteomes" id="UP000280935"/>
    </source>
</evidence>
<feature type="transmembrane region" description="Helical" evidence="1">
    <location>
        <begin position="228"/>
        <end position="247"/>
    </location>
</feature>
<feature type="transmembrane region" description="Helical" evidence="1">
    <location>
        <begin position="94"/>
        <end position="127"/>
    </location>
</feature>
<evidence type="ECO:0000256" key="1">
    <source>
        <dbReference type="SAM" id="Phobius"/>
    </source>
</evidence>
<evidence type="ECO:0000259" key="2">
    <source>
        <dbReference type="Pfam" id="PF04024"/>
    </source>
</evidence>
<dbReference type="OrthoDB" id="3734542at2"/>
<dbReference type="InterPro" id="IPR007168">
    <property type="entry name" value="Phageshock_PspC_N"/>
</dbReference>
<dbReference type="Proteomes" id="UP000280935">
    <property type="component" value="Unassembled WGS sequence"/>
</dbReference>
<organism evidence="3 4">
    <name type="scientific">Arachnia propionica</name>
    <dbReference type="NCBI Taxonomy" id="1750"/>
    <lineage>
        <taxon>Bacteria</taxon>
        <taxon>Bacillati</taxon>
        <taxon>Actinomycetota</taxon>
        <taxon>Actinomycetes</taxon>
        <taxon>Propionibacteriales</taxon>
        <taxon>Propionibacteriaceae</taxon>
        <taxon>Arachnia</taxon>
    </lineage>
</organism>
<dbReference type="RefSeq" id="WP_125226891.1">
    <property type="nucleotide sequence ID" value="NZ_RQYT01000003.1"/>
</dbReference>
<keyword evidence="1" id="KW-0472">Membrane</keyword>
<gene>
    <name evidence="3" type="ORF">EII35_02525</name>
</gene>
<dbReference type="Pfam" id="PF04024">
    <property type="entry name" value="PspC"/>
    <property type="match status" value="1"/>
</dbReference>
<name>A0A3P1X2H2_9ACTN</name>
<accession>A0A3P1X2H2</accession>
<protein>
    <submittedName>
        <fullName evidence="3">PspC domain-containing protein</fullName>
    </submittedName>
</protein>
<feature type="transmembrane region" description="Helical" evidence="1">
    <location>
        <begin position="175"/>
        <end position="195"/>
    </location>
</feature>
<reference evidence="3 4" key="1">
    <citation type="submission" date="2018-11" db="EMBL/GenBank/DDBJ databases">
        <title>Genomes From Bacteria Associated with the Canine Oral Cavity: a Test Case for Automated Genome-Based Taxonomic Assignment.</title>
        <authorList>
            <person name="Coil D.A."/>
            <person name="Jospin G."/>
            <person name="Darling A.E."/>
            <person name="Wallis C."/>
            <person name="Davis I.J."/>
            <person name="Harris S."/>
            <person name="Eisen J.A."/>
            <person name="Holcombe L.J."/>
            <person name="O'Flynn C."/>
        </authorList>
    </citation>
    <scope>NUCLEOTIDE SEQUENCE [LARGE SCALE GENOMIC DNA]</scope>
    <source>
        <strain evidence="3 4">OH2822_COT-296</strain>
    </source>
</reference>
<keyword evidence="1" id="KW-0812">Transmembrane</keyword>
<feature type="transmembrane region" description="Helical" evidence="1">
    <location>
        <begin position="41"/>
        <end position="63"/>
    </location>
</feature>
<comment type="caution">
    <text evidence="3">The sequence shown here is derived from an EMBL/GenBank/DDBJ whole genome shotgun (WGS) entry which is preliminary data.</text>
</comment>
<sequence>MTELVDLGMVHPSLARLERPAGTRLPGLSRALGARFGIDPLLIRVALILLVPVGGVGVIAYGWGVLLTVRAGDAVPPIGRYLPGFATWPARSQWLVIAVSSVVAAGLLSQLAPISIVPTLLLALLIVAFRRRRIPAPARQEQGPEPLPVVDLYAPETMTDTAASPAMSERTPGSWWAAVGVTLIGIGCAVIAAVLTASILVSAAVGIGAAGVSTLMWALLARSRRLPTAFLLVLLVSAGLLGTLGAAKAVAPGNPIRTGTELSYTHVAESVTIDLRNGFPDGATTIRIAAVASEVLVLLPAAPVDIDTQETLSQVRYPRRLPTSSAQTPDVPLHLTVTATASRVTVEYPE</sequence>
<proteinExistence type="predicted"/>